<dbReference type="InterPro" id="IPR008106">
    <property type="entry name" value="Adhesin_MafB"/>
</dbReference>
<dbReference type="STRING" id="267212.GCA_001063965_00879"/>
<reference evidence="2 3" key="1">
    <citation type="submission" date="2011-02" db="EMBL/GenBank/DDBJ databases">
        <authorList>
            <person name="Muzny D."/>
            <person name="Qin X."/>
            <person name="Deng J."/>
            <person name="Jiang H."/>
            <person name="Liu Y."/>
            <person name="Qu J."/>
            <person name="Song X.-Z."/>
            <person name="Zhang L."/>
            <person name="Thornton R."/>
            <person name="Coyle M."/>
            <person name="Francisco L."/>
            <person name="Jackson L."/>
            <person name="Javaid M."/>
            <person name="Korchina V."/>
            <person name="Kovar C."/>
            <person name="Mata R."/>
            <person name="Mathew T."/>
            <person name="Ngo R."/>
            <person name="Nguyen L."/>
            <person name="Nguyen N."/>
            <person name="Okwuonu G."/>
            <person name="Ongeri F."/>
            <person name="Pham C."/>
            <person name="Simmons D."/>
            <person name="Wilczek-Boney K."/>
            <person name="Hale W."/>
            <person name="Jakkamsetti A."/>
            <person name="Pham P."/>
            <person name="Ruth R."/>
            <person name="San Lucas F."/>
            <person name="Warren J."/>
            <person name="Zhang J."/>
            <person name="Zhao Z."/>
            <person name="Zhou C."/>
            <person name="Zhu D."/>
            <person name="Lee S."/>
            <person name="Bess C."/>
            <person name="Blankenburg K."/>
            <person name="Forbes L."/>
            <person name="Fu Q."/>
            <person name="Gubbala S."/>
            <person name="Hirani K."/>
            <person name="Jayaseelan J.C."/>
            <person name="Lara F."/>
            <person name="Munidasa M."/>
            <person name="Palculict T."/>
            <person name="Patil S."/>
            <person name="Pu L.-L."/>
            <person name="Saada N."/>
            <person name="Tang L."/>
            <person name="Weissenberger G."/>
            <person name="Zhu Y."/>
            <person name="Hemphill L."/>
            <person name="Shang Y."/>
            <person name="Youmans B."/>
            <person name="Ayvaz T."/>
            <person name="Ross M."/>
            <person name="Santibanez J."/>
            <person name="Aqrawi P."/>
            <person name="Gross S."/>
            <person name="Joshi V."/>
            <person name="Fowler G."/>
            <person name="Nazareth L."/>
            <person name="Reid J."/>
            <person name="Worley K."/>
            <person name="Petrosino J."/>
            <person name="Highlander S."/>
            <person name="Gibbs R."/>
        </authorList>
    </citation>
    <scope>NUCLEOTIDE SEQUENCE [LARGE SCALE GENOMIC DNA]</scope>
    <source>
        <strain evidence="2 3">ATCC BAA-1200</strain>
    </source>
</reference>
<dbReference type="HOGENOM" id="CLU_029696_2_0_4"/>
<dbReference type="PRINTS" id="PR01732">
    <property type="entry name" value="ADHESINMAFB"/>
</dbReference>
<keyword evidence="3" id="KW-1185">Reference proteome</keyword>
<evidence type="ECO:0000313" key="3">
    <source>
        <dbReference type="Proteomes" id="UP000004105"/>
    </source>
</evidence>
<gene>
    <name evidence="2" type="primary">mafB</name>
    <name evidence="2" type="ORF">HMPREF9123_0590</name>
</gene>
<accession>F2BA36</accession>
<dbReference type="RefSeq" id="WP_007341602.1">
    <property type="nucleotide sequence ID" value="NZ_GL878494.1"/>
</dbReference>
<dbReference type="AlphaFoldDB" id="F2BA36"/>
<dbReference type="Pfam" id="PF06255">
    <property type="entry name" value="MafB"/>
    <property type="match status" value="1"/>
</dbReference>
<protein>
    <submittedName>
        <fullName evidence="2">MafB family protein</fullName>
    </submittedName>
</protein>
<feature type="region of interest" description="Disordered" evidence="1">
    <location>
        <begin position="346"/>
        <end position="366"/>
    </location>
</feature>
<name>F2BA36_9NEIS</name>
<dbReference type="Proteomes" id="UP000004105">
    <property type="component" value="Unassembled WGS sequence"/>
</dbReference>
<proteinExistence type="predicted"/>
<sequence>MKQVLYKLQTLLIAATLFLGILPGALADPLADMMRLQQDIKARDFEPGGKYHLFGSARGSVKNRLNTLTPAYHSALNVGRAQYEGVVHYETRFSNHGYEEHAPFHQHDSRSKFQDAPDLSDGFGVYRIEWTGSEVHPADGYDGPQGGGYPKPKGARDIYSYHVKGSITRIRPPAIDERPFSERWQEANRSATDNYMRRMRENHELMVPVNPKLNMAGNAGELVRGMIGAGITNFFATGFEGLGLPAFVGKGKEIAAGAADQYINEGLSRLPRESALHAVENYADAAFAAQSGYAKARQLAREYPNIAEVFDAAAESFALRNAAKYGFSTKKPASSDFADAAKGRWEQENNDRYKQTGGGSNSSSADELYEEIRNNTKDIYDIAKNTGYKVQNIQKIKDHVFYNEHLLDKYVDYGIPPIRARFDSDINQAQAWKRLEQGNFTKEDTTWMKHEIAERWYEKKHDSGYSAAHEAAEKKWTGNPWEGKK</sequence>
<organism evidence="2 3">
    <name type="scientific">Neisseria bacilliformis ATCC BAA-1200</name>
    <dbReference type="NCBI Taxonomy" id="888742"/>
    <lineage>
        <taxon>Bacteria</taxon>
        <taxon>Pseudomonadati</taxon>
        <taxon>Pseudomonadota</taxon>
        <taxon>Betaproteobacteria</taxon>
        <taxon>Neisseriales</taxon>
        <taxon>Neisseriaceae</taxon>
        <taxon>Neisseria</taxon>
    </lineage>
</organism>
<comment type="caution">
    <text evidence="2">The sequence shown here is derived from an EMBL/GenBank/DDBJ whole genome shotgun (WGS) entry which is preliminary data.</text>
</comment>
<dbReference type="EMBL" id="AFAY01000011">
    <property type="protein sequence ID" value="EGF11678.1"/>
    <property type="molecule type" value="Genomic_DNA"/>
</dbReference>
<feature type="region of interest" description="Disordered" evidence="1">
    <location>
        <begin position="464"/>
        <end position="485"/>
    </location>
</feature>
<dbReference type="OrthoDB" id="8608579at2"/>
<evidence type="ECO:0000256" key="1">
    <source>
        <dbReference type="SAM" id="MobiDB-lite"/>
    </source>
</evidence>
<feature type="compositionally biased region" description="Basic and acidic residues" evidence="1">
    <location>
        <begin position="470"/>
        <end position="485"/>
    </location>
</feature>
<evidence type="ECO:0000313" key="2">
    <source>
        <dbReference type="EMBL" id="EGF11678.1"/>
    </source>
</evidence>